<dbReference type="PANTHER" id="PTHR43690">
    <property type="entry name" value="NARDILYSIN"/>
    <property type="match status" value="1"/>
</dbReference>
<protein>
    <recommendedName>
        <fullName evidence="6">Peptidase M16 N-terminal domain-containing protein</fullName>
    </recommendedName>
</protein>
<feature type="non-terminal residue" evidence="7">
    <location>
        <position position="1"/>
    </location>
</feature>
<keyword evidence="5" id="KW-0482">Metalloprotease</keyword>
<evidence type="ECO:0000256" key="1">
    <source>
        <dbReference type="ARBA" id="ARBA00007261"/>
    </source>
</evidence>
<comment type="similarity">
    <text evidence="1">Belongs to the peptidase M16 family.</text>
</comment>
<evidence type="ECO:0000256" key="2">
    <source>
        <dbReference type="ARBA" id="ARBA00022670"/>
    </source>
</evidence>
<dbReference type="Gene3D" id="3.30.830.10">
    <property type="entry name" value="Metalloenzyme, LuxS/M16 peptidase-like"/>
    <property type="match status" value="1"/>
</dbReference>
<keyword evidence="4" id="KW-0862">Zinc</keyword>
<proteinExistence type="inferred from homology"/>
<dbReference type="GO" id="GO:0046872">
    <property type="term" value="F:metal ion binding"/>
    <property type="evidence" value="ECO:0007669"/>
    <property type="project" value="InterPro"/>
</dbReference>
<dbReference type="AlphaFoldDB" id="A0A382TZE5"/>
<dbReference type="InterPro" id="IPR011249">
    <property type="entry name" value="Metalloenz_LuxS/M16"/>
</dbReference>
<feature type="domain" description="Peptidase M16 N-terminal" evidence="6">
    <location>
        <begin position="48"/>
        <end position="77"/>
    </location>
</feature>
<dbReference type="GO" id="GO:0006508">
    <property type="term" value="P:proteolysis"/>
    <property type="evidence" value="ECO:0007669"/>
    <property type="project" value="UniProtKB-KW"/>
</dbReference>
<dbReference type="InterPro" id="IPR011765">
    <property type="entry name" value="Pept_M16_N"/>
</dbReference>
<sequence length="212" mass="24001">VLGLAIAMAGLMPGQAQQVPVDERTLSNGMKLLMLERHHSPAIAGGWVARVGSVNERPGITGIAHLFEHMMFKGTPTIGTSDAKRDAEIIEQQETVRDAMRQEEAKMRLALRRGEIEDLAKPENKTERYRELEAKFKELIAAQREVLVKNEFDRVYTTAGASGMNAFTSNDMTGYFITVPANKLELWAWMESERLLRPVFREFYAERDVVFE</sequence>
<name>A0A382TZE5_9ZZZZ</name>
<dbReference type="InterPro" id="IPR050626">
    <property type="entry name" value="Peptidase_M16"/>
</dbReference>
<evidence type="ECO:0000259" key="6">
    <source>
        <dbReference type="Pfam" id="PF00675"/>
    </source>
</evidence>
<evidence type="ECO:0000313" key="7">
    <source>
        <dbReference type="EMBL" id="SVD27363.1"/>
    </source>
</evidence>
<evidence type="ECO:0000256" key="4">
    <source>
        <dbReference type="ARBA" id="ARBA00022833"/>
    </source>
</evidence>
<feature type="non-terminal residue" evidence="7">
    <location>
        <position position="212"/>
    </location>
</feature>
<evidence type="ECO:0000256" key="3">
    <source>
        <dbReference type="ARBA" id="ARBA00022801"/>
    </source>
</evidence>
<dbReference type="PANTHER" id="PTHR43690:SF17">
    <property type="entry name" value="PROTEIN YHJJ"/>
    <property type="match status" value="1"/>
</dbReference>
<dbReference type="EMBL" id="UINC01140299">
    <property type="protein sequence ID" value="SVD27363.1"/>
    <property type="molecule type" value="Genomic_DNA"/>
</dbReference>
<dbReference type="GO" id="GO:0008237">
    <property type="term" value="F:metallopeptidase activity"/>
    <property type="evidence" value="ECO:0007669"/>
    <property type="project" value="UniProtKB-KW"/>
</dbReference>
<gene>
    <name evidence="7" type="ORF">METZ01_LOCUS380217</name>
</gene>
<dbReference type="Pfam" id="PF00675">
    <property type="entry name" value="Peptidase_M16"/>
    <property type="match status" value="1"/>
</dbReference>
<dbReference type="SUPFAM" id="SSF63411">
    <property type="entry name" value="LuxS/MPP-like metallohydrolase"/>
    <property type="match status" value="1"/>
</dbReference>
<reference evidence="7" key="1">
    <citation type="submission" date="2018-05" db="EMBL/GenBank/DDBJ databases">
        <authorList>
            <person name="Lanie J.A."/>
            <person name="Ng W.-L."/>
            <person name="Kazmierczak K.M."/>
            <person name="Andrzejewski T.M."/>
            <person name="Davidsen T.M."/>
            <person name="Wayne K.J."/>
            <person name="Tettelin H."/>
            <person name="Glass J.I."/>
            <person name="Rusch D."/>
            <person name="Podicherti R."/>
            <person name="Tsui H.-C.T."/>
            <person name="Winkler M.E."/>
        </authorList>
    </citation>
    <scope>NUCLEOTIDE SEQUENCE</scope>
</reference>
<accession>A0A382TZE5</accession>
<organism evidence="7">
    <name type="scientific">marine metagenome</name>
    <dbReference type="NCBI Taxonomy" id="408172"/>
    <lineage>
        <taxon>unclassified sequences</taxon>
        <taxon>metagenomes</taxon>
        <taxon>ecological metagenomes</taxon>
    </lineage>
</organism>
<keyword evidence="3" id="KW-0378">Hydrolase</keyword>
<evidence type="ECO:0000256" key="5">
    <source>
        <dbReference type="ARBA" id="ARBA00023049"/>
    </source>
</evidence>
<keyword evidence="2" id="KW-0645">Protease</keyword>